<evidence type="ECO:0000313" key="2">
    <source>
        <dbReference type="Proteomes" id="UP001189429"/>
    </source>
</evidence>
<organism evidence="1 2">
    <name type="scientific">Prorocentrum cordatum</name>
    <dbReference type="NCBI Taxonomy" id="2364126"/>
    <lineage>
        <taxon>Eukaryota</taxon>
        <taxon>Sar</taxon>
        <taxon>Alveolata</taxon>
        <taxon>Dinophyceae</taxon>
        <taxon>Prorocentrales</taxon>
        <taxon>Prorocentraceae</taxon>
        <taxon>Prorocentrum</taxon>
    </lineage>
</organism>
<dbReference type="PANTHER" id="PTHR47027">
    <property type="entry name" value="REVERSE TRANSCRIPTASE DOMAIN-CONTAINING PROTEIN"/>
    <property type="match status" value="1"/>
</dbReference>
<sequence length="188" mass="21528">MSSLLLNSLSQYIFQHIYPKWPKRKYGIPLSYVGRTPLTNPRFVDDVMLIYGSMTLIKRMISDVRSVALTTGLEIHPDKTKLLHNLRDRKPTTAPEFPVVDGMQIEVLFFSGTQKYLGRQSTFCDQAEVEIESRIKAAWKKFGLFKQELTAKAYSAHDRLRLFNDVVGATMLYGCAPWTLTAEMDCKI</sequence>
<comment type="caution">
    <text evidence="1">The sequence shown here is derived from an EMBL/GenBank/DDBJ whole genome shotgun (WGS) entry which is preliminary data.</text>
</comment>
<evidence type="ECO:0008006" key="3">
    <source>
        <dbReference type="Google" id="ProtNLM"/>
    </source>
</evidence>
<reference evidence="1" key="1">
    <citation type="submission" date="2023-10" db="EMBL/GenBank/DDBJ databases">
        <authorList>
            <person name="Chen Y."/>
            <person name="Shah S."/>
            <person name="Dougan E. K."/>
            <person name="Thang M."/>
            <person name="Chan C."/>
        </authorList>
    </citation>
    <scope>NUCLEOTIDE SEQUENCE [LARGE SCALE GENOMIC DNA]</scope>
</reference>
<dbReference type="EMBL" id="CAUYUJ010015631">
    <property type="protein sequence ID" value="CAK0856403.1"/>
    <property type="molecule type" value="Genomic_DNA"/>
</dbReference>
<gene>
    <name evidence="1" type="ORF">PCOR1329_LOCUS46801</name>
</gene>
<protein>
    <recommendedName>
        <fullName evidence="3">Reverse transcriptase domain-containing protein</fullName>
    </recommendedName>
</protein>
<dbReference type="Proteomes" id="UP001189429">
    <property type="component" value="Unassembled WGS sequence"/>
</dbReference>
<name>A0ABN9UAR2_9DINO</name>
<evidence type="ECO:0000313" key="1">
    <source>
        <dbReference type="EMBL" id="CAK0856403.1"/>
    </source>
</evidence>
<dbReference type="PANTHER" id="PTHR47027:SF20">
    <property type="entry name" value="REVERSE TRANSCRIPTASE-LIKE PROTEIN WITH RNA-DIRECTED DNA POLYMERASE DOMAIN"/>
    <property type="match status" value="1"/>
</dbReference>
<keyword evidence="2" id="KW-1185">Reference proteome</keyword>
<accession>A0ABN9UAR2</accession>
<proteinExistence type="predicted"/>